<evidence type="ECO:0000313" key="10">
    <source>
        <dbReference type="EMBL" id="CAL1286278.1"/>
    </source>
</evidence>
<dbReference type="InterPro" id="IPR023179">
    <property type="entry name" value="GTP-bd_ortho_bundle_sf"/>
</dbReference>
<keyword evidence="5" id="KW-0539">Nucleus</keyword>
<dbReference type="PROSITE" id="PS51721">
    <property type="entry name" value="G_CP"/>
    <property type="match status" value="1"/>
</dbReference>
<evidence type="ECO:0000256" key="2">
    <source>
        <dbReference type="ARBA" id="ARBA00022741"/>
    </source>
</evidence>
<dbReference type="InterPro" id="IPR006073">
    <property type="entry name" value="GTP-bd"/>
</dbReference>
<evidence type="ECO:0000313" key="11">
    <source>
        <dbReference type="Proteomes" id="UP001497382"/>
    </source>
</evidence>
<evidence type="ECO:0000256" key="8">
    <source>
        <dbReference type="SAM" id="MobiDB-lite"/>
    </source>
</evidence>
<keyword evidence="4" id="KW-0342">GTP-binding</keyword>
<dbReference type="Pfam" id="PF01926">
    <property type="entry name" value="MMR_HSR1"/>
    <property type="match status" value="1"/>
</dbReference>
<dbReference type="InterPro" id="IPR030378">
    <property type="entry name" value="G_CP_dom"/>
</dbReference>
<feature type="coiled-coil region" evidence="7">
    <location>
        <begin position="57"/>
        <end position="102"/>
    </location>
</feature>
<protein>
    <recommendedName>
        <fullName evidence="6">Guanine nucleotide-binding protein-like 3 homolog</fullName>
    </recommendedName>
</protein>
<dbReference type="InterPro" id="IPR027417">
    <property type="entry name" value="P-loop_NTPase"/>
</dbReference>
<dbReference type="Proteomes" id="UP001497382">
    <property type="component" value="Unassembled WGS sequence"/>
</dbReference>
<dbReference type="PRINTS" id="PR00326">
    <property type="entry name" value="GTP1OBG"/>
</dbReference>
<dbReference type="GO" id="GO:0005525">
    <property type="term" value="F:GTP binding"/>
    <property type="evidence" value="ECO:0007669"/>
    <property type="project" value="UniProtKB-KW"/>
</dbReference>
<evidence type="ECO:0000256" key="5">
    <source>
        <dbReference type="ARBA" id="ARBA00023242"/>
    </source>
</evidence>
<keyword evidence="11" id="KW-1185">Reference proteome</keyword>
<gene>
    <name evidence="10" type="ORF">LARSCL_LOCUS14156</name>
</gene>
<evidence type="ECO:0000256" key="3">
    <source>
        <dbReference type="ARBA" id="ARBA00023054"/>
    </source>
</evidence>
<evidence type="ECO:0000259" key="9">
    <source>
        <dbReference type="PROSITE" id="PS51721"/>
    </source>
</evidence>
<evidence type="ECO:0000256" key="6">
    <source>
        <dbReference type="ARBA" id="ARBA00069022"/>
    </source>
</evidence>
<keyword evidence="3 7" id="KW-0175">Coiled coil</keyword>
<evidence type="ECO:0000256" key="7">
    <source>
        <dbReference type="SAM" id="Coils"/>
    </source>
</evidence>
<dbReference type="GO" id="GO:0005730">
    <property type="term" value="C:nucleolus"/>
    <property type="evidence" value="ECO:0007669"/>
    <property type="project" value="TreeGrafter"/>
</dbReference>
<feature type="domain" description="CP-type G" evidence="9">
    <location>
        <begin position="129"/>
        <end position="312"/>
    </location>
</feature>
<keyword evidence="2" id="KW-0547">Nucleotide-binding</keyword>
<feature type="region of interest" description="Disordered" evidence="8">
    <location>
        <begin position="1"/>
        <end position="56"/>
    </location>
</feature>
<dbReference type="InterPro" id="IPR050755">
    <property type="entry name" value="TRAFAC_YlqF/YawG_RiboMat"/>
</dbReference>
<dbReference type="PANTHER" id="PTHR11089:SF30">
    <property type="entry name" value="GUANINE NUCLEOTIDE-BINDING PROTEIN-LIKE 3 HOMOLOG"/>
    <property type="match status" value="1"/>
</dbReference>
<dbReference type="FunFam" id="3.40.50.300:FF:000493">
    <property type="entry name" value="Guanine nucleotide-binding protein-like 3-like protein"/>
    <property type="match status" value="1"/>
</dbReference>
<organism evidence="10 11">
    <name type="scientific">Larinioides sclopetarius</name>
    <dbReference type="NCBI Taxonomy" id="280406"/>
    <lineage>
        <taxon>Eukaryota</taxon>
        <taxon>Metazoa</taxon>
        <taxon>Ecdysozoa</taxon>
        <taxon>Arthropoda</taxon>
        <taxon>Chelicerata</taxon>
        <taxon>Arachnida</taxon>
        <taxon>Araneae</taxon>
        <taxon>Araneomorphae</taxon>
        <taxon>Entelegynae</taxon>
        <taxon>Araneoidea</taxon>
        <taxon>Araneidae</taxon>
        <taxon>Larinioides</taxon>
    </lineage>
</organism>
<dbReference type="Gene3D" id="3.40.50.300">
    <property type="entry name" value="P-loop containing nucleotide triphosphate hydrolases"/>
    <property type="match status" value="1"/>
</dbReference>
<name>A0AAV2ATZ5_9ARAC</name>
<comment type="caution">
    <text evidence="10">The sequence shown here is derived from an EMBL/GenBank/DDBJ whole genome shotgun (WGS) entry which is preliminary data.</text>
</comment>
<evidence type="ECO:0000256" key="1">
    <source>
        <dbReference type="ARBA" id="ARBA00004123"/>
    </source>
</evidence>
<dbReference type="FunFam" id="1.10.1580.10:FF:000002">
    <property type="entry name" value="Guanine nucleotide-binding protein-like 3 (nucleolar)-like"/>
    <property type="match status" value="1"/>
</dbReference>
<dbReference type="InterPro" id="IPR014813">
    <property type="entry name" value="Gnl3_N_dom"/>
</dbReference>
<comment type="subcellular location">
    <subcellularLocation>
        <location evidence="1">Nucleus</location>
    </subcellularLocation>
</comment>
<accession>A0AAV2ATZ5</accession>
<proteinExistence type="predicted"/>
<sequence>MPKITKKKSKRVSCRKRYKIIKKVAEHRRKQKKEARKNPKKKRAIKDPGVPNSFPFKEEILREAEQRKQRALDLKEAQKVSRLKLQMENRGLSELAEEANRNDEAFEEVPQDSEECELKENAPNFKTYFKELKNVVENSDIILEVLDARDPLGSRCPQIEELVVGSGKKLVLVLNKIDLIPRQNLNDWLTYLRKSLPAVAFKASTQSQNTNLSRSKIPAVKLNESLQSSSPCFGASFLMKILGNYCRNQNIQTFIKVGVVGFPNVGKSSVINSLKRSRACNVGNTPGLTKSVQEVSLDKHIKILDSPGVVLARGDSSGNLALRNAVKVETLKDVITPAEEILKRADHQQLRLHYTIPQFSSSQELFCLLAKRMGKYKKGGIPNEEEGARRLINDWNRGVIKYYTHPPEEEQKTPYLSATIVSEFAKAFDISSLEEKMELDKAPELFPSHGVLAKSLGSTSVDISANGEEEMELEQSEKQVTVKFDKKKERKSVESEPRVIAEEEQQNKLLKKKFKKMKKNRKRVDKAASALSDTLVSALTL</sequence>
<evidence type="ECO:0000256" key="4">
    <source>
        <dbReference type="ARBA" id="ARBA00023134"/>
    </source>
</evidence>
<dbReference type="AlphaFoldDB" id="A0AAV2ATZ5"/>
<dbReference type="CDD" id="cd04178">
    <property type="entry name" value="Nucleostemin_like"/>
    <property type="match status" value="1"/>
</dbReference>
<dbReference type="EMBL" id="CAXIEN010000201">
    <property type="protein sequence ID" value="CAL1286278.1"/>
    <property type="molecule type" value="Genomic_DNA"/>
</dbReference>
<feature type="compositionally biased region" description="Basic residues" evidence="8">
    <location>
        <begin position="1"/>
        <end position="44"/>
    </location>
</feature>
<dbReference type="PANTHER" id="PTHR11089">
    <property type="entry name" value="GTP-BINDING PROTEIN-RELATED"/>
    <property type="match status" value="1"/>
</dbReference>
<reference evidence="10 11" key="1">
    <citation type="submission" date="2024-04" db="EMBL/GenBank/DDBJ databases">
        <authorList>
            <person name="Rising A."/>
            <person name="Reimegard J."/>
            <person name="Sonavane S."/>
            <person name="Akerstrom W."/>
            <person name="Nylinder S."/>
            <person name="Hedman E."/>
            <person name="Kallberg Y."/>
        </authorList>
    </citation>
    <scope>NUCLEOTIDE SEQUENCE [LARGE SCALE GENOMIC DNA]</scope>
</reference>
<dbReference type="SUPFAM" id="SSF52540">
    <property type="entry name" value="P-loop containing nucleoside triphosphate hydrolases"/>
    <property type="match status" value="1"/>
</dbReference>
<dbReference type="Pfam" id="PF08701">
    <property type="entry name" value="GN3L_Grn1"/>
    <property type="match status" value="1"/>
</dbReference>
<dbReference type="Gene3D" id="1.10.1580.10">
    <property type="match status" value="1"/>
</dbReference>